<organism evidence="2 3">
    <name type="scientific">Echria macrotheca</name>
    <dbReference type="NCBI Taxonomy" id="438768"/>
    <lineage>
        <taxon>Eukaryota</taxon>
        <taxon>Fungi</taxon>
        <taxon>Dikarya</taxon>
        <taxon>Ascomycota</taxon>
        <taxon>Pezizomycotina</taxon>
        <taxon>Sordariomycetes</taxon>
        <taxon>Sordariomycetidae</taxon>
        <taxon>Sordariales</taxon>
        <taxon>Schizotheciaceae</taxon>
        <taxon>Echria</taxon>
    </lineage>
</organism>
<reference evidence="2" key="1">
    <citation type="submission" date="2023-06" db="EMBL/GenBank/DDBJ databases">
        <title>Genome-scale phylogeny and comparative genomics of the fungal order Sordariales.</title>
        <authorList>
            <consortium name="Lawrence Berkeley National Laboratory"/>
            <person name="Hensen N."/>
            <person name="Bonometti L."/>
            <person name="Westerberg I."/>
            <person name="Brannstrom I.O."/>
            <person name="Guillou S."/>
            <person name="Cros-Aarteil S."/>
            <person name="Calhoun S."/>
            <person name="Haridas S."/>
            <person name="Kuo A."/>
            <person name="Mondo S."/>
            <person name="Pangilinan J."/>
            <person name="Riley R."/>
            <person name="Labutti K."/>
            <person name="Andreopoulos B."/>
            <person name="Lipzen A."/>
            <person name="Chen C."/>
            <person name="Yanf M."/>
            <person name="Daum C."/>
            <person name="Ng V."/>
            <person name="Clum A."/>
            <person name="Steindorff A."/>
            <person name="Ohm R."/>
            <person name="Martin F."/>
            <person name="Silar P."/>
            <person name="Natvig D."/>
            <person name="Lalanne C."/>
            <person name="Gautier V."/>
            <person name="Ament-Velasquez S.L."/>
            <person name="Kruys A."/>
            <person name="Hutchinson M.I."/>
            <person name="Powell A.J."/>
            <person name="Barry K."/>
            <person name="Miller A.N."/>
            <person name="Grigoriev I.V."/>
            <person name="Debuchy R."/>
            <person name="Gladieux P."/>
            <person name="Thoren M.H."/>
            <person name="Johannesson H."/>
        </authorList>
    </citation>
    <scope>NUCLEOTIDE SEQUENCE</scope>
    <source>
        <strain evidence="2">PSN4</strain>
    </source>
</reference>
<keyword evidence="3" id="KW-1185">Reference proteome</keyword>
<gene>
    <name evidence="2" type="ORF">QBC47DRAFT_384603</name>
</gene>
<dbReference type="AlphaFoldDB" id="A0AAJ0BAG2"/>
<keyword evidence="1" id="KW-1133">Transmembrane helix</keyword>
<feature type="transmembrane region" description="Helical" evidence="1">
    <location>
        <begin position="6"/>
        <end position="22"/>
    </location>
</feature>
<protein>
    <submittedName>
        <fullName evidence="2">Uncharacterized protein</fullName>
    </submittedName>
</protein>
<evidence type="ECO:0000313" key="3">
    <source>
        <dbReference type="Proteomes" id="UP001239445"/>
    </source>
</evidence>
<dbReference type="EMBL" id="MU839835">
    <property type="protein sequence ID" value="KAK1754674.1"/>
    <property type="molecule type" value="Genomic_DNA"/>
</dbReference>
<keyword evidence="1" id="KW-0812">Transmembrane</keyword>
<sequence>MYFPSLLWYVIPSFVFCLRAGLSDLTFFGRGLLGLVFTHTHTNIPDGMQEVVAAAHRFSLLKRHVCYCVYVCVRMCVIDAQSPLILFSFFFLNTLFLTFPRRPLLDTKALDLHSGRRRRRSGLGQGGS</sequence>
<accession>A0AAJ0BAG2</accession>
<evidence type="ECO:0000256" key="1">
    <source>
        <dbReference type="SAM" id="Phobius"/>
    </source>
</evidence>
<evidence type="ECO:0000313" key="2">
    <source>
        <dbReference type="EMBL" id="KAK1754674.1"/>
    </source>
</evidence>
<name>A0AAJ0BAG2_9PEZI</name>
<feature type="transmembrane region" description="Helical" evidence="1">
    <location>
        <begin position="67"/>
        <end position="92"/>
    </location>
</feature>
<comment type="caution">
    <text evidence="2">The sequence shown here is derived from an EMBL/GenBank/DDBJ whole genome shotgun (WGS) entry which is preliminary data.</text>
</comment>
<proteinExistence type="predicted"/>
<dbReference type="Proteomes" id="UP001239445">
    <property type="component" value="Unassembled WGS sequence"/>
</dbReference>
<keyword evidence="1" id="KW-0472">Membrane</keyword>